<evidence type="ECO:0000313" key="2">
    <source>
        <dbReference type="Proteomes" id="UP001172680"/>
    </source>
</evidence>
<protein>
    <submittedName>
        <fullName evidence="1">Uncharacterized protein</fullName>
    </submittedName>
</protein>
<organism evidence="1 2">
    <name type="scientific">Coniosporium tulheliwenetii</name>
    <dbReference type="NCBI Taxonomy" id="3383036"/>
    <lineage>
        <taxon>Eukaryota</taxon>
        <taxon>Fungi</taxon>
        <taxon>Dikarya</taxon>
        <taxon>Ascomycota</taxon>
        <taxon>Pezizomycotina</taxon>
        <taxon>Dothideomycetes</taxon>
        <taxon>Dothideomycetes incertae sedis</taxon>
        <taxon>Coniosporium</taxon>
    </lineage>
</organism>
<proteinExistence type="predicted"/>
<dbReference type="Proteomes" id="UP001172680">
    <property type="component" value="Unassembled WGS sequence"/>
</dbReference>
<keyword evidence="2" id="KW-1185">Reference proteome</keyword>
<dbReference type="EMBL" id="JAPDRP010000011">
    <property type="protein sequence ID" value="KAJ9643532.1"/>
    <property type="molecule type" value="Genomic_DNA"/>
</dbReference>
<evidence type="ECO:0000313" key="1">
    <source>
        <dbReference type="EMBL" id="KAJ9643532.1"/>
    </source>
</evidence>
<gene>
    <name evidence="1" type="ORF">H2199_004211</name>
</gene>
<name>A0ACC2Z888_9PEZI</name>
<sequence>MKATFLAAAAAFASLATAATPAQWRSRSIYQVLTDRFARTDGSTTARCNAGDRVYCGGTYQGLIKKLDYIQNMGFTAIWISPVTFNLEETTAYGQAYHSYWQQNLYVLNQHFGNASDLKALADALHRRGMYLMVDIVVNHMGWPGSFNSVDYSKFNPFNQQRYFHPYCTPDYNNQSSVEGCWLGDNNVQLVDLKTEDPTVANMLNTWIRQLVSNYTIDGLRIDTAKHVSKSFFPAFNTAAGVFITGEVFDGNPTYTCDYQNYMDSVLNFPIYFPLTRAFASPTGSISELVNMVNQLKNGACKDTSLLGTFSENHDISRFAAITADMSQARNVLAFTILADGVPIVYQGQEQHFAGARDPLNREAVWLSGYNTNAELYKLTAALNQIRNLAIFRDAGYVIYKNWVIYSDANTIAMRKGFDGRQIVTVLSNKGTAGNTYTLQLGNHGFANGAQVVDVLGCRTVTVANGNIPVLMERGLPRAFYLRSGLLGSGICEL</sequence>
<reference evidence="1" key="1">
    <citation type="submission" date="2022-10" db="EMBL/GenBank/DDBJ databases">
        <title>Culturing micro-colonial fungi from biological soil crusts in the Mojave desert and describing Neophaeococcomyces mojavensis, and introducing the new genera and species Taxawa tesnikishii.</title>
        <authorList>
            <person name="Kurbessoian T."/>
            <person name="Stajich J.E."/>
        </authorList>
    </citation>
    <scope>NUCLEOTIDE SEQUENCE</scope>
    <source>
        <strain evidence="1">JES_115</strain>
    </source>
</reference>
<accession>A0ACC2Z888</accession>
<comment type="caution">
    <text evidence="1">The sequence shown here is derived from an EMBL/GenBank/DDBJ whole genome shotgun (WGS) entry which is preliminary data.</text>
</comment>